<feature type="transmembrane region" description="Helical" evidence="2">
    <location>
        <begin position="200"/>
        <end position="219"/>
    </location>
</feature>
<keyword evidence="3" id="KW-0808">Transferase</keyword>
<feature type="transmembrane region" description="Helical" evidence="2">
    <location>
        <begin position="511"/>
        <end position="528"/>
    </location>
</feature>
<feature type="transmembrane region" description="Helical" evidence="2">
    <location>
        <begin position="559"/>
        <end position="578"/>
    </location>
</feature>
<evidence type="ECO:0000256" key="1">
    <source>
        <dbReference type="SAM" id="MobiDB-lite"/>
    </source>
</evidence>
<dbReference type="KEGG" id="gob:Gobs_0436"/>
<feature type="transmembrane region" description="Helical" evidence="2">
    <location>
        <begin position="38"/>
        <end position="58"/>
    </location>
</feature>
<sequence length="733" mass="75718">MSATGTAAGDSAPAIAEAVPPPRQQPTSGDGVPAHERVVLLAAAVVALAVPVVAAVDADLPGRGLLAVLFVLTVPGVPLASLLRLPGKLLPAALAVALSLATALLLATAGLAAGWWSPVGWATVTAAIGLLATAWALRRLPATTSPAVARPAGTARGGSDPWSRVAAAVPLTLALGLWGLATRWTDLDDAGATGVIGVVAWPYVVAIVLVVAVAGVHLVRPRLDPVVLGAAAVVLALVVYAFVNVTDGQASVPTGWLHVGFADFIAANERSFDGLDARASWPAFFAVAAQLVHLGGVADATSFLALAPFAYNVLAIPAVLVIARGLTRSGRLGWLAVFLYLGANWVQQDYFAPQATAFLLYLAVLATLVWEATSAPVAPLTGSLSAKAAQVWRRRPGLPAGTTSGQSLARLAALVYLSAALVVGHQLTPISLVVTAFVFALTGWTRHRLLWLVASLLFVGWFSYAASGYWVGHLDTVLGDVGQLFGNLDSALSSRVEAGDETYQLMQNLRIGWSLLYGVLALVGLWAIRRRPEALLVGLLLAGSGALVAMQSYGGEVMLRTFLFAAPLLAPLAALALARLTARQAVTGGVALAVVLTVWALLGTAARGVNVAFERVTADDVAAARVLWEELDAGDTVGLVATAGAYGADRVGDYEPLVMDEEFCGMPALDCALDRQPDFIVVGRTQDAQRELAAGGPPGASTALAEDLVRSGLYEPIYSGTDARVLRLVPQGG</sequence>
<evidence type="ECO:0000256" key="2">
    <source>
        <dbReference type="SAM" id="Phobius"/>
    </source>
</evidence>
<dbReference type="AlphaFoldDB" id="D2S601"/>
<feature type="transmembrane region" description="Helical" evidence="2">
    <location>
        <begin position="413"/>
        <end position="442"/>
    </location>
</feature>
<feature type="region of interest" description="Disordered" evidence="1">
    <location>
        <begin position="1"/>
        <end position="30"/>
    </location>
</feature>
<dbReference type="HOGENOM" id="CLU_378014_0_0_11"/>
<keyword evidence="2" id="KW-0472">Membrane</keyword>
<dbReference type="GO" id="GO:0004674">
    <property type="term" value="F:protein serine/threonine kinase activity"/>
    <property type="evidence" value="ECO:0007669"/>
    <property type="project" value="UniProtKB-KW"/>
</dbReference>
<feature type="transmembrane region" description="Helical" evidence="2">
    <location>
        <begin position="449"/>
        <end position="471"/>
    </location>
</feature>
<feature type="transmembrane region" description="Helical" evidence="2">
    <location>
        <begin position="161"/>
        <end position="180"/>
    </location>
</feature>
<organism evidence="3 4">
    <name type="scientific">Geodermatophilus obscurus (strain ATCC 25078 / DSM 43160 / JCM 3152 / CCUG 61914 / KCC A-0152 / KCTC 9177 / NBRC 13315 / NRRL B-3577 / G-20)</name>
    <dbReference type="NCBI Taxonomy" id="526225"/>
    <lineage>
        <taxon>Bacteria</taxon>
        <taxon>Bacillati</taxon>
        <taxon>Actinomycetota</taxon>
        <taxon>Actinomycetes</taxon>
        <taxon>Geodermatophilales</taxon>
        <taxon>Geodermatophilaceae</taxon>
        <taxon>Geodermatophilus</taxon>
    </lineage>
</organism>
<name>D2S601_GEOOG</name>
<dbReference type="STRING" id="526225.Gobs_0436"/>
<feature type="transmembrane region" description="Helical" evidence="2">
    <location>
        <begin position="585"/>
        <end position="606"/>
    </location>
</feature>
<feature type="transmembrane region" description="Helical" evidence="2">
    <location>
        <begin position="358"/>
        <end position="378"/>
    </location>
</feature>
<proteinExistence type="predicted"/>
<feature type="transmembrane region" description="Helical" evidence="2">
    <location>
        <begin position="64"/>
        <end position="83"/>
    </location>
</feature>
<evidence type="ECO:0000313" key="3">
    <source>
        <dbReference type="EMBL" id="ADB73218.1"/>
    </source>
</evidence>
<dbReference type="RefSeq" id="WP_012946659.1">
    <property type="nucleotide sequence ID" value="NC_013757.1"/>
</dbReference>
<keyword evidence="2" id="KW-1133">Transmembrane helix</keyword>
<gene>
    <name evidence="3" type="ordered locus">Gobs_0436</name>
</gene>
<keyword evidence="3" id="KW-0418">Kinase</keyword>
<accession>D2S601</accession>
<reference evidence="4" key="2">
    <citation type="submission" date="2010-01" db="EMBL/GenBank/DDBJ databases">
        <title>The complete genome of Geodermatophilus obscurus DSM 43160.</title>
        <authorList>
            <consortium name="US DOE Joint Genome Institute (JGI-PGF)"/>
            <person name="Lucas S."/>
            <person name="Copeland A."/>
            <person name="Lapidus A."/>
            <person name="Glavina del Rio T."/>
            <person name="Dalin E."/>
            <person name="Tice H."/>
            <person name="Bruce D."/>
            <person name="Goodwin L."/>
            <person name="Pitluck S."/>
            <person name="Kyrpides N."/>
            <person name="Mavromatis K."/>
            <person name="Ivanova N."/>
            <person name="Munk A.C."/>
            <person name="Brettin T."/>
            <person name="Detter J.C."/>
            <person name="Han C."/>
            <person name="Larimer F."/>
            <person name="Land M."/>
            <person name="Hauser L."/>
            <person name="Markowitz V."/>
            <person name="Cheng J.-F."/>
            <person name="Hugenholtz P."/>
            <person name="Woyke T."/>
            <person name="Wu D."/>
            <person name="Jando M."/>
            <person name="Schneider S."/>
            <person name="Klenk H.-P."/>
            <person name="Eisen J.A."/>
        </authorList>
    </citation>
    <scope>NUCLEOTIDE SEQUENCE [LARGE SCALE GENOMIC DNA]</scope>
    <source>
        <strain evidence="4">ATCC 25078 / DSM 43160 / JCM 3152 / KCC A-0152 / KCTC 9177 / NBRC 13315 / NRRL B-3577 / G-20</strain>
    </source>
</reference>
<feature type="transmembrane region" description="Helical" evidence="2">
    <location>
        <begin position="535"/>
        <end position="553"/>
    </location>
</feature>
<feature type="transmembrane region" description="Helical" evidence="2">
    <location>
        <begin position="90"/>
        <end position="113"/>
    </location>
</feature>
<reference evidence="3 4" key="1">
    <citation type="journal article" date="2010" name="Stand. Genomic Sci.">
        <title>Complete genome sequence of Geodermatophilus obscurus type strain (G-20).</title>
        <authorList>
            <person name="Ivanova N."/>
            <person name="Sikorski J."/>
            <person name="Jando M."/>
            <person name="Munk C."/>
            <person name="Lapidus A."/>
            <person name="Glavina Del Rio T."/>
            <person name="Copeland A."/>
            <person name="Tice H."/>
            <person name="Cheng J.-F."/>
            <person name="Lucas S."/>
            <person name="Chen F."/>
            <person name="Nolan M."/>
            <person name="Bruce D."/>
            <person name="Goodwin L."/>
            <person name="Pitluck S."/>
            <person name="Mavromatis K."/>
            <person name="Mikhailova N."/>
            <person name="Pati A."/>
            <person name="Chen A."/>
            <person name="Palaniappan K."/>
            <person name="Land M."/>
            <person name="Hauser L."/>
            <person name="Chang Y.-J."/>
            <person name="Jeffries C.D."/>
            <person name="Meincke L."/>
            <person name="Brettin T."/>
            <person name="Detter J.C."/>
            <person name="Detter J.C."/>
            <person name="Rohde M."/>
            <person name="Goeker M."/>
            <person name="Bristow J."/>
            <person name="Eisen J.A."/>
            <person name="Markowitz V."/>
            <person name="Hugenholtz P."/>
            <person name="Kyrpides N.C."/>
            <person name="Klenk H.-P."/>
        </authorList>
    </citation>
    <scope>NUCLEOTIDE SEQUENCE [LARGE SCALE GENOMIC DNA]</scope>
    <source>
        <strain evidence="4">ATCC 25078 / DSM 43160 / JCM 3152 / KCC A-0152 / KCTC 9177 / NBRC 13315 / NRRL B-3577 / G-20</strain>
    </source>
</reference>
<dbReference type="eggNOG" id="COG2244">
    <property type="taxonomic scope" value="Bacteria"/>
</dbReference>
<dbReference type="Proteomes" id="UP000001382">
    <property type="component" value="Chromosome"/>
</dbReference>
<keyword evidence="4" id="KW-1185">Reference proteome</keyword>
<protein>
    <submittedName>
        <fullName evidence="3">Putative serine/threonine protein kinase putative membrane protein</fullName>
    </submittedName>
</protein>
<evidence type="ECO:0000313" key="4">
    <source>
        <dbReference type="Proteomes" id="UP000001382"/>
    </source>
</evidence>
<feature type="transmembrane region" description="Helical" evidence="2">
    <location>
        <begin position="303"/>
        <end position="323"/>
    </location>
</feature>
<feature type="transmembrane region" description="Helical" evidence="2">
    <location>
        <begin position="226"/>
        <end position="243"/>
    </location>
</feature>
<dbReference type="OrthoDB" id="139907at2"/>
<feature type="transmembrane region" description="Helical" evidence="2">
    <location>
        <begin position="119"/>
        <end position="140"/>
    </location>
</feature>
<keyword evidence="3" id="KW-0723">Serine/threonine-protein kinase</keyword>
<dbReference type="EMBL" id="CP001867">
    <property type="protein sequence ID" value="ADB73218.1"/>
    <property type="molecule type" value="Genomic_DNA"/>
</dbReference>
<keyword evidence="2" id="KW-0812">Transmembrane</keyword>